<dbReference type="Gene3D" id="1.10.238.10">
    <property type="entry name" value="EF-hand"/>
    <property type="match status" value="1"/>
</dbReference>
<comment type="caution">
    <text evidence="4">The sequence shown here is derived from an EMBL/GenBank/DDBJ whole genome shotgun (WGS) entry which is preliminary data.</text>
</comment>
<dbReference type="Pfam" id="PF13202">
    <property type="entry name" value="EF-hand_5"/>
    <property type="match status" value="3"/>
</dbReference>
<reference evidence="4 5" key="1">
    <citation type="submission" date="2024-10" db="EMBL/GenBank/DDBJ databases">
        <title>Isolation, draft genome sequencing and identification of Phyllobacterium sp. NSA23, isolated from leaf soil.</title>
        <authorList>
            <person name="Akita H."/>
        </authorList>
    </citation>
    <scope>NUCLEOTIDE SEQUENCE [LARGE SCALE GENOMIC DNA]</scope>
    <source>
        <strain evidence="4 5">NSA23</strain>
    </source>
</reference>
<proteinExistence type="predicted"/>
<feature type="region of interest" description="Disordered" evidence="1">
    <location>
        <begin position="129"/>
        <end position="159"/>
    </location>
</feature>
<sequence length="159" mass="17636">MKAIPVYIALATSIVLASPALAQENDEADAGNTSVESSESSQKSFGKEPIDLTKFSRMDELKAADTNGDGTLSREELEALAMKRIAARAADRMERRLDVNGDGKVTLEEVEKQRGKEFAALDRNEDGKLDRKELRAGKRFHHGRHHGGDRPMKHMHQPQ</sequence>
<feature type="signal peptide" evidence="2">
    <location>
        <begin position="1"/>
        <end position="22"/>
    </location>
</feature>
<dbReference type="InterPro" id="IPR002048">
    <property type="entry name" value="EF_hand_dom"/>
</dbReference>
<dbReference type="PROSITE" id="PS00018">
    <property type="entry name" value="EF_HAND_1"/>
    <property type="match status" value="2"/>
</dbReference>
<dbReference type="SUPFAM" id="SSF47473">
    <property type="entry name" value="EF-hand"/>
    <property type="match status" value="1"/>
</dbReference>
<dbReference type="RefSeq" id="WP_407866868.1">
    <property type="nucleotide sequence ID" value="NZ_BAAFZP010000002.1"/>
</dbReference>
<organism evidence="4 5">
    <name type="scientific">Phyllobacterium phragmitis</name>
    <dbReference type="NCBI Taxonomy" id="2670329"/>
    <lineage>
        <taxon>Bacteria</taxon>
        <taxon>Pseudomonadati</taxon>
        <taxon>Pseudomonadota</taxon>
        <taxon>Alphaproteobacteria</taxon>
        <taxon>Hyphomicrobiales</taxon>
        <taxon>Phyllobacteriaceae</taxon>
        <taxon>Phyllobacterium</taxon>
    </lineage>
</organism>
<evidence type="ECO:0000313" key="5">
    <source>
        <dbReference type="Proteomes" id="UP001628091"/>
    </source>
</evidence>
<accession>A0ABQ0H6E1</accession>
<feature type="chain" id="PRO_5046535789" description="EF-hand domain-containing protein" evidence="2">
    <location>
        <begin position="23"/>
        <end position="159"/>
    </location>
</feature>
<gene>
    <name evidence="4" type="ORF">PPNSA23_44180</name>
</gene>
<feature type="domain" description="EF-hand" evidence="3">
    <location>
        <begin position="62"/>
        <end position="87"/>
    </location>
</feature>
<evidence type="ECO:0000256" key="1">
    <source>
        <dbReference type="SAM" id="MobiDB-lite"/>
    </source>
</evidence>
<dbReference type="PROSITE" id="PS50222">
    <property type="entry name" value="EF_HAND_2"/>
    <property type="match status" value="2"/>
</dbReference>
<evidence type="ECO:0000259" key="3">
    <source>
        <dbReference type="PROSITE" id="PS50222"/>
    </source>
</evidence>
<feature type="region of interest" description="Disordered" evidence="1">
    <location>
        <begin position="24"/>
        <end position="51"/>
    </location>
</feature>
<feature type="domain" description="EF-hand" evidence="3">
    <location>
        <begin position="109"/>
        <end position="144"/>
    </location>
</feature>
<evidence type="ECO:0000313" key="4">
    <source>
        <dbReference type="EMBL" id="GAB1584475.1"/>
    </source>
</evidence>
<keyword evidence="2" id="KW-0732">Signal</keyword>
<dbReference type="InterPro" id="IPR011992">
    <property type="entry name" value="EF-hand-dom_pair"/>
</dbReference>
<feature type="compositionally biased region" description="Low complexity" evidence="1">
    <location>
        <begin position="34"/>
        <end position="44"/>
    </location>
</feature>
<dbReference type="Proteomes" id="UP001628091">
    <property type="component" value="Unassembled WGS sequence"/>
</dbReference>
<name>A0ABQ0H6E1_9HYPH</name>
<evidence type="ECO:0000256" key="2">
    <source>
        <dbReference type="SAM" id="SignalP"/>
    </source>
</evidence>
<dbReference type="InterPro" id="IPR018247">
    <property type="entry name" value="EF_Hand_1_Ca_BS"/>
</dbReference>
<dbReference type="EMBL" id="BAAFZP010000002">
    <property type="protein sequence ID" value="GAB1584475.1"/>
    <property type="molecule type" value="Genomic_DNA"/>
</dbReference>
<keyword evidence="5" id="KW-1185">Reference proteome</keyword>
<protein>
    <recommendedName>
        <fullName evidence="3">EF-hand domain-containing protein</fullName>
    </recommendedName>
</protein>